<dbReference type="AlphaFoldDB" id="A0A8S0VAL6"/>
<evidence type="ECO:0008006" key="5">
    <source>
        <dbReference type="Google" id="ProtNLM"/>
    </source>
</evidence>
<dbReference type="PANTHER" id="PTHR33935">
    <property type="entry name" value="OS10G0148100 PROTEIN"/>
    <property type="match status" value="1"/>
</dbReference>
<reference evidence="3 4" key="1">
    <citation type="submission" date="2019-12" db="EMBL/GenBank/DDBJ databases">
        <authorList>
            <person name="Alioto T."/>
            <person name="Alioto T."/>
            <person name="Gomez Garrido J."/>
        </authorList>
    </citation>
    <scope>NUCLEOTIDE SEQUENCE [LARGE SCALE GENOMIC DNA]</scope>
</reference>
<dbReference type="EMBL" id="CACTIH010009270">
    <property type="protein sequence ID" value="CAA3028786.1"/>
    <property type="molecule type" value="Genomic_DNA"/>
</dbReference>
<dbReference type="Pfam" id="PF01190">
    <property type="entry name" value="Pollen_Ole_e_1"/>
    <property type="match status" value="1"/>
</dbReference>
<protein>
    <recommendedName>
        <fullName evidence="5">Proline-rich protein</fullName>
    </recommendedName>
</protein>
<dbReference type="OrthoDB" id="692967at2759"/>
<accession>A0A8S0VAL6</accession>
<feature type="signal peptide" evidence="2">
    <location>
        <begin position="1"/>
        <end position="21"/>
    </location>
</feature>
<feature type="chain" id="PRO_5035768270" description="Proline-rich protein" evidence="2">
    <location>
        <begin position="22"/>
        <end position="369"/>
    </location>
</feature>
<keyword evidence="4" id="KW-1185">Reference proteome</keyword>
<dbReference type="PANTHER" id="PTHR33935:SF22">
    <property type="entry name" value="OS10G0149400 PROTEIN"/>
    <property type="match status" value="1"/>
</dbReference>
<evidence type="ECO:0000256" key="1">
    <source>
        <dbReference type="SAM" id="MobiDB-lite"/>
    </source>
</evidence>
<feature type="region of interest" description="Disordered" evidence="1">
    <location>
        <begin position="198"/>
        <end position="218"/>
    </location>
</feature>
<keyword evidence="2" id="KW-0732">Signal</keyword>
<proteinExistence type="predicted"/>
<comment type="caution">
    <text evidence="3">The sequence shown here is derived from an EMBL/GenBank/DDBJ whole genome shotgun (WGS) entry which is preliminary data.</text>
</comment>
<sequence>MWVHFLICSLFFAFVLSFSYANDKKIEVAGIAECADCKESNIKSSQTSSGLHVTIECKLKNGEVKSRGEGKVEEGGKFEVLLPERILQEGKLKEECYAQLYTASAACPVHSGLEESKIVVFKSKTDGKYRLKPKGVLKFSYLLCKSDFYWPFCHPRFPPWEKKFPPLNHFGYPWFLPPFPPIFHKPCPPIYMSMPPLRSQPNPPAPSQPPTRSPINPTPPPIYQPLPPPIPIYKPKPPVKLLPPPIPICKPPIKPVLPPLPISKSPLKPLPPQVPIYKPPVKKLLSPVPIHKPPVKPVPPPVPVYKPLVPIYNPPVYQPLPPPVPIYKPFPPILWKPCFPFPWIPPHYFHHPKIGWFPFPPLPPLIPPP</sequence>
<dbReference type="Gramene" id="OE9A116797T1">
    <property type="protein sequence ID" value="OE9A116797C1"/>
    <property type="gene ID" value="OE9A116797"/>
</dbReference>
<name>A0A8S0VAL6_OLEEU</name>
<organism evidence="3 4">
    <name type="scientific">Olea europaea subsp. europaea</name>
    <dbReference type="NCBI Taxonomy" id="158383"/>
    <lineage>
        <taxon>Eukaryota</taxon>
        <taxon>Viridiplantae</taxon>
        <taxon>Streptophyta</taxon>
        <taxon>Embryophyta</taxon>
        <taxon>Tracheophyta</taxon>
        <taxon>Spermatophyta</taxon>
        <taxon>Magnoliopsida</taxon>
        <taxon>eudicotyledons</taxon>
        <taxon>Gunneridae</taxon>
        <taxon>Pentapetalae</taxon>
        <taxon>asterids</taxon>
        <taxon>lamiids</taxon>
        <taxon>Lamiales</taxon>
        <taxon>Oleaceae</taxon>
        <taxon>Oleeae</taxon>
        <taxon>Olea</taxon>
    </lineage>
</organism>
<evidence type="ECO:0000256" key="2">
    <source>
        <dbReference type="SAM" id="SignalP"/>
    </source>
</evidence>
<dbReference type="Proteomes" id="UP000594638">
    <property type="component" value="Unassembled WGS sequence"/>
</dbReference>
<gene>
    <name evidence="3" type="ORF">OLEA9_A116797</name>
</gene>
<evidence type="ECO:0000313" key="3">
    <source>
        <dbReference type="EMBL" id="CAA3028786.1"/>
    </source>
</evidence>
<evidence type="ECO:0000313" key="4">
    <source>
        <dbReference type="Proteomes" id="UP000594638"/>
    </source>
</evidence>
<feature type="compositionally biased region" description="Pro residues" evidence="1">
    <location>
        <begin position="201"/>
        <end position="218"/>
    </location>
</feature>